<sequence>MASDGELKIISKDEVASHNNSDSCWIILDDKVYDVTKFLMEHPGGDEVIAELAGQDATDGFNDVGHSSDARDMAKEYLIGRLPEDETATVVQDPTKPPVIKASACGDSWKDIIFSPTWTNFLIPAAISVLVYVTYKSMQRLF</sequence>
<dbReference type="Pfam" id="PF00173">
    <property type="entry name" value="Cyt-b5"/>
    <property type="match status" value="1"/>
</dbReference>
<dbReference type="GO" id="GO:0046872">
    <property type="term" value="F:metal ion binding"/>
    <property type="evidence" value="ECO:0007669"/>
    <property type="project" value="UniProtKB-UniRule"/>
</dbReference>
<feature type="domain" description="Cytochrome b5 heme-binding" evidence="9">
    <location>
        <begin position="7"/>
        <end position="83"/>
    </location>
</feature>
<dbReference type="STRING" id="34508.A0A4U5NF76"/>
<dbReference type="PROSITE" id="PS00191">
    <property type="entry name" value="CYTOCHROME_B5_1"/>
    <property type="match status" value="1"/>
</dbReference>
<dbReference type="PROSITE" id="PS50255">
    <property type="entry name" value="CYTOCHROME_B5_2"/>
    <property type="match status" value="1"/>
</dbReference>
<evidence type="ECO:0000256" key="3">
    <source>
        <dbReference type="ARBA" id="ARBA00022692"/>
    </source>
</evidence>
<keyword evidence="6 8" id="KW-0472">Membrane</keyword>
<keyword evidence="8" id="KW-1133">Transmembrane helix</keyword>
<dbReference type="InterPro" id="IPR001199">
    <property type="entry name" value="Cyt_B5-like_heme/steroid-bd"/>
</dbReference>
<dbReference type="InterPro" id="IPR036400">
    <property type="entry name" value="Cyt_B5-like_heme/steroid_sf"/>
</dbReference>
<dbReference type="SUPFAM" id="SSF55856">
    <property type="entry name" value="Cytochrome b5-like heme/steroid binding domain"/>
    <property type="match status" value="1"/>
</dbReference>
<evidence type="ECO:0000313" key="10">
    <source>
        <dbReference type="EMBL" id="TKR81332.1"/>
    </source>
</evidence>
<keyword evidence="3 8" id="KW-0812">Transmembrane</keyword>
<reference evidence="10" key="2">
    <citation type="journal article" date="2015" name="Genome Biol.">
        <title>Comparative genomics of Steinernema reveals deeply conserved gene regulatory networks.</title>
        <authorList>
            <person name="Dillman A.R."/>
            <person name="Macchietto M."/>
            <person name="Porter C.F."/>
            <person name="Rogers A."/>
            <person name="Williams B."/>
            <person name="Antoshechkin I."/>
            <person name="Lee M.M."/>
            <person name="Goodwin Z."/>
            <person name="Lu X."/>
            <person name="Lewis E.E."/>
            <person name="Goodrich-Blair H."/>
            <person name="Stock S.P."/>
            <person name="Adams B.J."/>
            <person name="Sternberg P.W."/>
            <person name="Mortazavi A."/>
        </authorList>
    </citation>
    <scope>NUCLEOTIDE SEQUENCE [LARGE SCALE GENOMIC DNA]</scope>
    <source>
        <strain evidence="10">ALL</strain>
    </source>
</reference>
<reference evidence="10" key="1">
    <citation type="submission" date="2013-11" db="EMBL/GenBank/DDBJ databases">
        <authorList>
            <person name="Sternberg P."/>
            <person name="Dillman A."/>
            <person name="Macchietto M."/>
        </authorList>
    </citation>
    <scope>NUCLEOTIDE SEQUENCE</scope>
    <source>
        <strain evidence="10">ALL</strain>
    </source>
</reference>
<dbReference type="Gene3D" id="3.10.120.10">
    <property type="entry name" value="Cytochrome b5-like heme/steroid binding domain"/>
    <property type="match status" value="1"/>
</dbReference>
<evidence type="ECO:0000256" key="5">
    <source>
        <dbReference type="ARBA" id="ARBA00023004"/>
    </source>
</evidence>
<evidence type="ECO:0000256" key="6">
    <source>
        <dbReference type="ARBA" id="ARBA00023136"/>
    </source>
</evidence>
<dbReference type="FunFam" id="3.10.120.10:FF:000002">
    <property type="entry name" value="Cytochrome b5 type B"/>
    <property type="match status" value="1"/>
</dbReference>
<organism evidence="10">
    <name type="scientific">Steinernema carpocapsae</name>
    <name type="common">Entomopathogenic nematode</name>
    <dbReference type="NCBI Taxonomy" id="34508"/>
    <lineage>
        <taxon>Eukaryota</taxon>
        <taxon>Metazoa</taxon>
        <taxon>Ecdysozoa</taxon>
        <taxon>Nematoda</taxon>
        <taxon>Chromadorea</taxon>
        <taxon>Rhabditida</taxon>
        <taxon>Tylenchina</taxon>
        <taxon>Panagrolaimomorpha</taxon>
        <taxon>Strongyloidoidea</taxon>
        <taxon>Steinernematidae</taxon>
        <taxon>Steinernema</taxon>
    </lineage>
</organism>
<proteinExistence type="inferred from homology"/>
<dbReference type="PRINTS" id="PR00363">
    <property type="entry name" value="CYTOCHROMEB5"/>
</dbReference>
<evidence type="ECO:0000256" key="7">
    <source>
        <dbReference type="ARBA" id="ARBA00038168"/>
    </source>
</evidence>
<keyword evidence="4 8" id="KW-0479">Metal-binding</keyword>
<dbReference type="OrthoDB" id="260519at2759"/>
<evidence type="ECO:0000256" key="4">
    <source>
        <dbReference type="ARBA" id="ARBA00022723"/>
    </source>
</evidence>
<reference evidence="10" key="3">
    <citation type="journal article" date="2019" name="G3 (Bethesda)">
        <title>Hybrid Assembly of the Genome of the Entomopathogenic Nematode Steinernema carpocapsae Identifies the X-Chromosome.</title>
        <authorList>
            <person name="Serra L."/>
            <person name="Macchietto M."/>
            <person name="Macias-Munoz A."/>
            <person name="McGill C.J."/>
            <person name="Rodriguez I.M."/>
            <person name="Rodriguez B."/>
            <person name="Murad R."/>
            <person name="Mortazavi A."/>
        </authorList>
    </citation>
    <scope>NUCLEOTIDE SEQUENCE</scope>
    <source>
        <strain evidence="10">ALL</strain>
    </source>
</reference>
<dbReference type="AlphaFoldDB" id="A0A4U5NF76"/>
<comment type="caution">
    <text evidence="10">The sequence shown here is derived from an EMBL/GenBank/DDBJ whole genome shotgun (WGS) entry which is preliminary data.</text>
</comment>
<dbReference type="PANTHER" id="PTHR19359">
    <property type="entry name" value="CYTOCHROME B5"/>
    <property type="match status" value="1"/>
</dbReference>
<evidence type="ECO:0000259" key="9">
    <source>
        <dbReference type="PROSITE" id="PS50255"/>
    </source>
</evidence>
<dbReference type="EMBL" id="AZBU02000004">
    <property type="protein sequence ID" value="TKR81332.1"/>
    <property type="molecule type" value="Genomic_DNA"/>
</dbReference>
<comment type="similarity">
    <text evidence="7 8">Belongs to the cytochrome b5 family.</text>
</comment>
<evidence type="ECO:0000256" key="8">
    <source>
        <dbReference type="RuleBase" id="RU362121"/>
    </source>
</evidence>
<dbReference type="GO" id="GO:0020037">
    <property type="term" value="F:heme binding"/>
    <property type="evidence" value="ECO:0007669"/>
    <property type="project" value="UniProtKB-UniRule"/>
</dbReference>
<evidence type="ECO:0000256" key="1">
    <source>
        <dbReference type="ARBA" id="ARBA00004370"/>
    </source>
</evidence>
<dbReference type="InterPro" id="IPR050668">
    <property type="entry name" value="Cytochrome_b5"/>
</dbReference>
<evidence type="ECO:0000256" key="2">
    <source>
        <dbReference type="ARBA" id="ARBA00022617"/>
    </source>
</evidence>
<gene>
    <name evidence="10" type="ORF">L596_015215</name>
</gene>
<accession>A0A4U5NF76</accession>
<dbReference type="GO" id="GO:0016020">
    <property type="term" value="C:membrane"/>
    <property type="evidence" value="ECO:0007669"/>
    <property type="project" value="UniProtKB-SubCell"/>
</dbReference>
<feature type="transmembrane region" description="Helical" evidence="8">
    <location>
        <begin position="118"/>
        <end position="135"/>
    </location>
</feature>
<name>A0A4U5NF76_STECR</name>
<protein>
    <recommendedName>
        <fullName evidence="9">Cytochrome b5 heme-binding domain-containing protein</fullName>
    </recommendedName>
</protein>
<keyword evidence="5 8" id="KW-0408">Iron</keyword>
<dbReference type="InterPro" id="IPR018506">
    <property type="entry name" value="Cyt_B5_heme-BS"/>
</dbReference>
<dbReference type="PANTHER" id="PTHR19359:SF41">
    <property type="entry name" value="GEO08203P1"/>
    <property type="match status" value="1"/>
</dbReference>
<keyword evidence="2 8" id="KW-0349">Heme</keyword>
<dbReference type="SMART" id="SM01117">
    <property type="entry name" value="Cyt-b5"/>
    <property type="match status" value="1"/>
</dbReference>
<comment type="subcellular location">
    <subcellularLocation>
        <location evidence="1">Membrane</location>
    </subcellularLocation>
</comment>